<dbReference type="GO" id="GO:0010997">
    <property type="term" value="F:anaphase-promoting complex binding"/>
    <property type="evidence" value="ECO:0007669"/>
    <property type="project" value="InterPro"/>
</dbReference>
<dbReference type="SMART" id="SM00320">
    <property type="entry name" value="WD40"/>
    <property type="match status" value="5"/>
</dbReference>
<dbReference type="Gene3D" id="2.130.10.10">
    <property type="entry name" value="YVTN repeat-like/Quinoprotein amine dehydrogenase"/>
    <property type="match status" value="1"/>
</dbReference>
<dbReference type="AlphaFoldDB" id="A0AAW1MUX2"/>
<evidence type="ECO:0000256" key="1">
    <source>
        <dbReference type="ARBA" id="ARBA00022574"/>
    </source>
</evidence>
<dbReference type="InterPro" id="IPR001680">
    <property type="entry name" value="WD40_rpt"/>
</dbReference>
<dbReference type="GO" id="GO:1905786">
    <property type="term" value="P:positive regulation of anaphase-promoting complex-dependent catabolic process"/>
    <property type="evidence" value="ECO:0007669"/>
    <property type="project" value="TreeGrafter"/>
</dbReference>
<evidence type="ECO:0000313" key="4">
    <source>
        <dbReference type="EMBL" id="KAK9752077.1"/>
    </source>
</evidence>
<sequence>MDNNGNFGLNVSKLKRQFAGDRFIPHRAKENFENAYYLFTIDVFEMDTIDVFEMDDIWPPKSRVHVNYARKFFTRKCYAERLMGLFEIKPRNKILNFSENTSFEEENMNEFKVWPVIKRKLPLIKHPEMILDTPALNTNLHHNVIDWGKKRIAVAHNGQIFIWCGEKEKSTSLNLKGVKGCLKFNKDGSKLAVALKHSQIGVVDMKTNKICYKTPCCPEKHCCVTSFIWANDNILIAGCTNGKLSYCHTTNRIKWMLHSAHKAGIIRINLSCNENYLATSGLDNVINFWSFPQFDYLCTIVSKFPVKAFTWHPWEEPIFVCSLDETASISVWNIRCFKEMCKTVICNDASIDCMTFNRRSGELVVSFYKLSSSKSFIAIIPNLSILSDGIIWHIGRVPYVLWNHDSTKLLTAGSDEYVCIWNFFGNQKESIPKLKSNKSGDLFKRILGNQKESIPKLKSNKSGDLFKRILNDLTHFIQK</sequence>
<reference evidence="4 5" key="1">
    <citation type="journal article" date="2024" name="BMC Genomics">
        <title>De novo assembly and annotation of Popillia japonica's genome with initial clues to its potential as an invasive pest.</title>
        <authorList>
            <person name="Cucini C."/>
            <person name="Boschi S."/>
            <person name="Funari R."/>
            <person name="Cardaioli E."/>
            <person name="Iannotti N."/>
            <person name="Marturano G."/>
            <person name="Paoli F."/>
            <person name="Bruttini M."/>
            <person name="Carapelli A."/>
            <person name="Frati F."/>
            <person name="Nardi F."/>
        </authorList>
    </citation>
    <scope>NUCLEOTIDE SEQUENCE [LARGE SCALE GENOMIC DNA]</scope>
    <source>
        <strain evidence="4">DMR45628</strain>
    </source>
</reference>
<dbReference type="GO" id="GO:1990757">
    <property type="term" value="F:ubiquitin ligase activator activity"/>
    <property type="evidence" value="ECO:0007669"/>
    <property type="project" value="TreeGrafter"/>
</dbReference>
<dbReference type="Proteomes" id="UP001458880">
    <property type="component" value="Unassembled WGS sequence"/>
</dbReference>
<dbReference type="GO" id="GO:0005680">
    <property type="term" value="C:anaphase-promoting complex"/>
    <property type="evidence" value="ECO:0007669"/>
    <property type="project" value="TreeGrafter"/>
</dbReference>
<evidence type="ECO:0000256" key="2">
    <source>
        <dbReference type="ARBA" id="ARBA00022737"/>
    </source>
</evidence>
<keyword evidence="2" id="KW-0677">Repeat</keyword>
<gene>
    <name evidence="4" type="ORF">QE152_g4470</name>
</gene>
<dbReference type="GO" id="GO:0031145">
    <property type="term" value="P:anaphase-promoting complex-dependent catabolic process"/>
    <property type="evidence" value="ECO:0007669"/>
    <property type="project" value="TreeGrafter"/>
</dbReference>
<keyword evidence="5" id="KW-1185">Reference proteome</keyword>
<comment type="caution">
    <text evidence="4">The sequence shown here is derived from an EMBL/GenBank/DDBJ whole genome shotgun (WGS) entry which is preliminary data.</text>
</comment>
<dbReference type="PROSITE" id="PS50082">
    <property type="entry name" value="WD_REPEATS_2"/>
    <property type="match status" value="2"/>
</dbReference>
<dbReference type="EMBL" id="JASPKY010000023">
    <property type="protein sequence ID" value="KAK9752077.1"/>
    <property type="molecule type" value="Genomic_DNA"/>
</dbReference>
<evidence type="ECO:0000256" key="3">
    <source>
        <dbReference type="PROSITE-ProRule" id="PRU00221"/>
    </source>
</evidence>
<keyword evidence="1 3" id="KW-0853">WD repeat</keyword>
<proteinExistence type="predicted"/>
<dbReference type="PANTHER" id="PTHR19918:SF52">
    <property type="entry name" value="PROTEIN CORTEX"/>
    <property type="match status" value="1"/>
</dbReference>
<dbReference type="PANTHER" id="PTHR19918">
    <property type="entry name" value="CELL DIVISION CYCLE 20 CDC20 FIZZY -RELATED"/>
    <property type="match status" value="1"/>
</dbReference>
<dbReference type="InterPro" id="IPR033010">
    <property type="entry name" value="Cdc20/Fizzy"/>
</dbReference>
<protein>
    <submittedName>
        <fullName evidence="4">Uncharacterized protein</fullName>
    </submittedName>
</protein>
<feature type="repeat" description="WD" evidence="3">
    <location>
        <begin position="390"/>
        <end position="422"/>
    </location>
</feature>
<feature type="repeat" description="WD" evidence="3">
    <location>
        <begin position="258"/>
        <end position="290"/>
    </location>
</feature>
<name>A0AAW1MUX2_POPJA</name>
<accession>A0AAW1MUX2</accession>
<evidence type="ECO:0000313" key="5">
    <source>
        <dbReference type="Proteomes" id="UP001458880"/>
    </source>
</evidence>
<dbReference type="InterPro" id="IPR015943">
    <property type="entry name" value="WD40/YVTN_repeat-like_dom_sf"/>
</dbReference>
<organism evidence="4 5">
    <name type="scientific">Popillia japonica</name>
    <name type="common">Japanese beetle</name>
    <dbReference type="NCBI Taxonomy" id="7064"/>
    <lineage>
        <taxon>Eukaryota</taxon>
        <taxon>Metazoa</taxon>
        <taxon>Ecdysozoa</taxon>
        <taxon>Arthropoda</taxon>
        <taxon>Hexapoda</taxon>
        <taxon>Insecta</taxon>
        <taxon>Pterygota</taxon>
        <taxon>Neoptera</taxon>
        <taxon>Endopterygota</taxon>
        <taxon>Coleoptera</taxon>
        <taxon>Polyphaga</taxon>
        <taxon>Scarabaeiformia</taxon>
        <taxon>Scarabaeidae</taxon>
        <taxon>Rutelinae</taxon>
        <taxon>Popillia</taxon>
    </lineage>
</organism>
<dbReference type="InterPro" id="IPR036322">
    <property type="entry name" value="WD40_repeat_dom_sf"/>
</dbReference>
<dbReference type="SUPFAM" id="SSF50978">
    <property type="entry name" value="WD40 repeat-like"/>
    <property type="match status" value="1"/>
</dbReference>